<sequence length="342" mass="37125">MKTVQITGPRACAIVDKPEPVIARDYVLLKVEVAPMCNEYLAYRDQVYLERNRPDSLGHEMAGVVVDAPEGSPVRPGDRVVALCGYPCGRCRPCRRGYYSHCAATEDPREVCKSESGECGFAQYAVKPGRLCVPVPDGMPLEQAAMACCGLGPTFGVMQRMGVAASDTVLITGLGAVGLGGVINARHRGATVIGVARSPYRARLARELGCAAVLDPRDGDLRARIRSLTGGGVDFAIDCSGQPQYQRLCVDAVDRLGAVGFLAEPGELTVHVDDDLVQKGVTLMGSLDINLNDADRLLRMIGRIPDQIERFITHRYPLDRIADAFDRQTRYECGKIVLYPWS</sequence>
<proteinExistence type="predicted"/>
<dbReference type="SUPFAM" id="SSF51735">
    <property type="entry name" value="NAD(P)-binding Rossmann-fold domains"/>
    <property type="match status" value="1"/>
</dbReference>
<dbReference type="Proteomes" id="UP000190797">
    <property type="component" value="Chromosome"/>
</dbReference>
<dbReference type="InterPro" id="IPR013154">
    <property type="entry name" value="ADH-like_N"/>
</dbReference>
<dbReference type="InterPro" id="IPR013149">
    <property type="entry name" value="ADH-like_C"/>
</dbReference>
<dbReference type="EMBL" id="CP017717">
    <property type="protein sequence ID" value="AQZ62387.1"/>
    <property type="molecule type" value="Genomic_DNA"/>
</dbReference>
<dbReference type="PANTHER" id="PTHR43401:SF2">
    <property type="entry name" value="L-THREONINE 3-DEHYDROGENASE"/>
    <property type="match status" value="1"/>
</dbReference>
<evidence type="ECO:0000256" key="1">
    <source>
        <dbReference type="ARBA" id="ARBA00001947"/>
    </source>
</evidence>
<evidence type="ECO:0000313" key="7">
    <source>
        <dbReference type="Proteomes" id="UP000190797"/>
    </source>
</evidence>
<dbReference type="GO" id="GO:0016491">
    <property type="term" value="F:oxidoreductase activity"/>
    <property type="evidence" value="ECO:0007669"/>
    <property type="project" value="UniProtKB-KW"/>
</dbReference>
<keyword evidence="7" id="KW-1185">Reference proteome</keyword>
<dbReference type="SUPFAM" id="SSF50129">
    <property type="entry name" value="GroES-like"/>
    <property type="match status" value="1"/>
</dbReference>
<feature type="domain" description="Enoyl reductase (ER)" evidence="5">
    <location>
        <begin position="8"/>
        <end position="338"/>
    </location>
</feature>
<dbReference type="GO" id="GO:0046872">
    <property type="term" value="F:metal ion binding"/>
    <property type="evidence" value="ECO:0007669"/>
    <property type="project" value="UniProtKB-KW"/>
</dbReference>
<dbReference type="Pfam" id="PF08240">
    <property type="entry name" value="ADH_N"/>
    <property type="match status" value="1"/>
</dbReference>
<keyword evidence="4" id="KW-0560">Oxidoreductase</keyword>
<accession>A0A1U9ZWS3</accession>
<evidence type="ECO:0000259" key="5">
    <source>
        <dbReference type="SMART" id="SM00829"/>
    </source>
</evidence>
<dbReference type="KEGG" id="noa:BKM31_13760"/>
<dbReference type="Gene3D" id="3.90.180.10">
    <property type="entry name" value="Medium-chain alcohol dehydrogenases, catalytic domain"/>
    <property type="match status" value="1"/>
</dbReference>
<dbReference type="SMART" id="SM00829">
    <property type="entry name" value="PKS_ER"/>
    <property type="match status" value="1"/>
</dbReference>
<organism evidence="6 7">
    <name type="scientific">[Actinomadura] parvosata subsp. kistnae</name>
    <dbReference type="NCBI Taxonomy" id="1909395"/>
    <lineage>
        <taxon>Bacteria</taxon>
        <taxon>Bacillati</taxon>
        <taxon>Actinomycetota</taxon>
        <taxon>Actinomycetes</taxon>
        <taxon>Streptosporangiales</taxon>
        <taxon>Streptosporangiaceae</taxon>
        <taxon>Nonomuraea</taxon>
    </lineage>
</organism>
<evidence type="ECO:0000256" key="2">
    <source>
        <dbReference type="ARBA" id="ARBA00022723"/>
    </source>
</evidence>
<evidence type="ECO:0000313" key="6">
    <source>
        <dbReference type="EMBL" id="AQZ62387.1"/>
    </source>
</evidence>
<dbReference type="RefSeq" id="WP_080038545.1">
    <property type="nucleotide sequence ID" value="NZ_CP017717.1"/>
</dbReference>
<gene>
    <name evidence="6" type="ORF">BKM31_13760</name>
</gene>
<evidence type="ECO:0000256" key="3">
    <source>
        <dbReference type="ARBA" id="ARBA00022833"/>
    </source>
</evidence>
<keyword evidence="2" id="KW-0479">Metal-binding</keyword>
<dbReference type="AlphaFoldDB" id="A0A1U9ZWS3"/>
<reference evidence="7" key="1">
    <citation type="journal article" date="2017" name="Med. Chem. Commun.">
        <title>Nonomuraea sp. ATCC 55076 harbours the largest actinomycete chromosome to date and the kistamicin biosynthetic gene cluster.</title>
        <authorList>
            <person name="Nazari B."/>
            <person name="Forneris C.C."/>
            <person name="Gibson M.I."/>
            <person name="Moon K."/>
            <person name="Schramma K.R."/>
            <person name="Seyedsayamdost M.R."/>
        </authorList>
    </citation>
    <scope>NUCLEOTIDE SEQUENCE [LARGE SCALE GENOMIC DNA]</scope>
    <source>
        <strain evidence="7">ATCC 55076</strain>
    </source>
</reference>
<name>A0A1U9ZWS3_9ACTN</name>
<comment type="cofactor">
    <cofactor evidence="1">
        <name>Zn(2+)</name>
        <dbReference type="ChEBI" id="CHEBI:29105"/>
    </cofactor>
</comment>
<dbReference type="InterPro" id="IPR036291">
    <property type="entry name" value="NAD(P)-bd_dom_sf"/>
</dbReference>
<keyword evidence="3" id="KW-0862">Zinc</keyword>
<dbReference type="OrthoDB" id="9797931at2"/>
<evidence type="ECO:0000256" key="4">
    <source>
        <dbReference type="ARBA" id="ARBA00023002"/>
    </source>
</evidence>
<dbReference type="InterPro" id="IPR020843">
    <property type="entry name" value="ER"/>
</dbReference>
<dbReference type="PANTHER" id="PTHR43401">
    <property type="entry name" value="L-THREONINE 3-DEHYDROGENASE"/>
    <property type="match status" value="1"/>
</dbReference>
<dbReference type="InterPro" id="IPR011032">
    <property type="entry name" value="GroES-like_sf"/>
</dbReference>
<dbReference type="InterPro" id="IPR050129">
    <property type="entry name" value="Zn_alcohol_dh"/>
</dbReference>
<protein>
    <recommendedName>
        <fullName evidence="5">Enoyl reductase (ER) domain-containing protein</fullName>
    </recommendedName>
</protein>
<dbReference type="STRING" id="1909395.BKM31_13760"/>
<dbReference type="Pfam" id="PF00107">
    <property type="entry name" value="ADH_zinc_N"/>
    <property type="match status" value="1"/>
</dbReference>